<evidence type="ECO:0000313" key="1">
    <source>
        <dbReference type="EMBL" id="ADY37216.1"/>
    </source>
</evidence>
<dbReference type="RefSeq" id="WP_013618590.1">
    <property type="nucleotide sequence ID" value="NC_015164.1"/>
</dbReference>
<reference evidence="1 2" key="1">
    <citation type="journal article" date="2011" name="Stand. Genomic Sci.">
        <title>Complete genome sequence of Bacteroides salanitronis type strain (BL78).</title>
        <authorList>
            <person name="Gronow S."/>
            <person name="Held B."/>
            <person name="Lucas S."/>
            <person name="Lapidus A."/>
            <person name="Del Rio T.G."/>
            <person name="Nolan M."/>
            <person name="Tice H."/>
            <person name="Deshpande S."/>
            <person name="Cheng J.F."/>
            <person name="Pitluck S."/>
            <person name="Liolios K."/>
            <person name="Pagani I."/>
            <person name="Ivanova N."/>
            <person name="Mavromatis K."/>
            <person name="Pati A."/>
            <person name="Tapia R."/>
            <person name="Han C."/>
            <person name="Goodwin L."/>
            <person name="Chen A."/>
            <person name="Palaniappan K."/>
            <person name="Land M."/>
            <person name="Hauser L."/>
            <person name="Chang Y.J."/>
            <person name="Jeffries C.D."/>
            <person name="Brambilla E.M."/>
            <person name="Rohde M."/>
            <person name="Goker M."/>
            <person name="Detter J.C."/>
            <person name="Woyke T."/>
            <person name="Bristow J."/>
            <person name="Markowitz V."/>
            <person name="Hugenholtz P."/>
            <person name="Kyrpides N.C."/>
            <person name="Klenk H.P."/>
            <person name="Eisen J.A."/>
        </authorList>
    </citation>
    <scope>NUCLEOTIDE SEQUENCE [LARGE SCALE GENOMIC DNA]</scope>
    <source>
        <strain evidence="1 2">DSM 18170</strain>
    </source>
</reference>
<accession>F0QZU6</accession>
<dbReference type="OrthoDB" id="1077749at2"/>
<organism evidence="1 2">
    <name type="scientific">Phocaeicola salanitronis (strain DSM 18170 / JCM 13657 / CCUG 60908 / BL78)</name>
    <name type="common">Bacteroides salanitronis</name>
    <dbReference type="NCBI Taxonomy" id="667015"/>
    <lineage>
        <taxon>Bacteria</taxon>
        <taxon>Pseudomonadati</taxon>
        <taxon>Bacteroidota</taxon>
        <taxon>Bacteroidia</taxon>
        <taxon>Bacteroidales</taxon>
        <taxon>Bacteroidaceae</taxon>
        <taxon>Phocaeicola</taxon>
    </lineage>
</organism>
<dbReference type="EMBL" id="CP002530">
    <property type="protein sequence ID" value="ADY37216.1"/>
    <property type="molecule type" value="Genomic_DNA"/>
</dbReference>
<name>F0QZU6_PHOSB</name>
<gene>
    <name evidence="1" type="ordered locus">Bacsa_2683</name>
</gene>
<protein>
    <submittedName>
        <fullName evidence="1">Uncharacterized protein</fullName>
    </submittedName>
</protein>
<proteinExistence type="predicted"/>
<dbReference type="AlphaFoldDB" id="F0QZU6"/>
<keyword evidence="2" id="KW-1185">Reference proteome</keyword>
<dbReference type="Proteomes" id="UP000007486">
    <property type="component" value="Chromosome"/>
</dbReference>
<evidence type="ECO:0000313" key="2">
    <source>
        <dbReference type="Proteomes" id="UP000007486"/>
    </source>
</evidence>
<sequence>MRGFFKIDECGETCTVRDETTRGTIDKRVVKMHDWLKEGAEPFAATLFGTLAQTGIGKGDIIYGELLLKVQGEATFATLLYVVKIGHEESSPQITQI</sequence>
<dbReference type="HOGENOM" id="CLU_2340998_0_0_10"/>
<dbReference type="STRING" id="667015.Bacsa_2683"/>
<dbReference type="KEGG" id="bsa:Bacsa_2683"/>